<evidence type="ECO:0000313" key="4">
    <source>
        <dbReference type="EMBL" id="QJD82671.1"/>
    </source>
</evidence>
<dbReference type="InterPro" id="IPR016181">
    <property type="entry name" value="Acyl_CoA_acyltransferase"/>
</dbReference>
<dbReference type="AlphaFoldDB" id="A0A7Z2ZJZ0"/>
<dbReference type="GO" id="GO:0016747">
    <property type="term" value="F:acyltransferase activity, transferring groups other than amino-acyl groups"/>
    <property type="evidence" value="ECO:0007669"/>
    <property type="project" value="InterPro"/>
</dbReference>
<reference evidence="4 5" key="1">
    <citation type="submission" date="2020-04" db="EMBL/GenBank/DDBJ databases">
        <title>Genome sequencing of novel species.</title>
        <authorList>
            <person name="Heo J."/>
            <person name="Kim S.-J."/>
            <person name="Kim J.-S."/>
            <person name="Hong S.-B."/>
            <person name="Kwon S.-W."/>
        </authorList>
    </citation>
    <scope>NUCLEOTIDE SEQUENCE [LARGE SCALE GENOMIC DNA]</scope>
    <source>
        <strain evidence="4 5">MFER-1</strain>
    </source>
</reference>
<dbReference type="PANTHER" id="PTHR43877:SF2">
    <property type="entry name" value="AMINOALKYLPHOSPHONATE N-ACETYLTRANSFERASE-RELATED"/>
    <property type="match status" value="1"/>
</dbReference>
<keyword evidence="5" id="KW-1185">Reference proteome</keyword>
<organism evidence="4 5">
    <name type="scientific">Cohnella herbarum</name>
    <dbReference type="NCBI Taxonomy" id="2728023"/>
    <lineage>
        <taxon>Bacteria</taxon>
        <taxon>Bacillati</taxon>
        <taxon>Bacillota</taxon>
        <taxon>Bacilli</taxon>
        <taxon>Bacillales</taxon>
        <taxon>Paenibacillaceae</taxon>
        <taxon>Cohnella</taxon>
    </lineage>
</organism>
<dbReference type="SUPFAM" id="SSF55729">
    <property type="entry name" value="Acyl-CoA N-acyltransferases (Nat)"/>
    <property type="match status" value="1"/>
</dbReference>
<dbReference type="InterPro" id="IPR000182">
    <property type="entry name" value="GNAT_dom"/>
</dbReference>
<dbReference type="InterPro" id="IPR050832">
    <property type="entry name" value="Bact_Acetyltransf"/>
</dbReference>
<dbReference type="Pfam" id="PF00583">
    <property type="entry name" value="Acetyltransf_1"/>
    <property type="match status" value="1"/>
</dbReference>
<dbReference type="EMBL" id="CP051680">
    <property type="protein sequence ID" value="QJD82671.1"/>
    <property type="molecule type" value="Genomic_DNA"/>
</dbReference>
<accession>A0A7Z2ZJZ0</accession>
<dbReference type="KEGG" id="cheb:HH215_05385"/>
<gene>
    <name evidence="4" type="ORF">HH215_05385</name>
</gene>
<feature type="domain" description="N-acetyltransferase" evidence="3">
    <location>
        <begin position="2"/>
        <end position="158"/>
    </location>
</feature>
<evidence type="ECO:0000259" key="3">
    <source>
        <dbReference type="PROSITE" id="PS51186"/>
    </source>
</evidence>
<evidence type="ECO:0000256" key="2">
    <source>
        <dbReference type="ARBA" id="ARBA00023315"/>
    </source>
</evidence>
<dbReference type="Proteomes" id="UP000502248">
    <property type="component" value="Chromosome"/>
</dbReference>
<dbReference type="RefSeq" id="WP_169278967.1">
    <property type="nucleotide sequence ID" value="NZ_CP051680.1"/>
</dbReference>
<keyword evidence="2" id="KW-0012">Acyltransferase</keyword>
<evidence type="ECO:0000256" key="1">
    <source>
        <dbReference type="ARBA" id="ARBA00022679"/>
    </source>
</evidence>
<dbReference type="CDD" id="cd04301">
    <property type="entry name" value="NAT_SF"/>
    <property type="match status" value="1"/>
</dbReference>
<evidence type="ECO:0000313" key="5">
    <source>
        <dbReference type="Proteomes" id="UP000502248"/>
    </source>
</evidence>
<keyword evidence="1 4" id="KW-0808">Transferase</keyword>
<dbReference type="PROSITE" id="PS51186">
    <property type="entry name" value="GNAT"/>
    <property type="match status" value="1"/>
</dbReference>
<proteinExistence type="predicted"/>
<sequence length="163" mass="18181">MFQYRDATLSDFHRIASFPRNRDELFYMYPKGNYPLTAEQLTAAATERKSLTVVTDSNEVVGYSNLYDVNAGVDCWIGNVIVCSESRGTGAASYLIQAMLNRAAVEHQAKTVNLVCHNTNTRALLFYHKLGFTPFDLRIIESYDQGKIAGVGMRKAVEGQVSL</sequence>
<dbReference type="PANTHER" id="PTHR43877">
    <property type="entry name" value="AMINOALKYLPHOSPHONATE N-ACETYLTRANSFERASE-RELATED-RELATED"/>
    <property type="match status" value="1"/>
</dbReference>
<name>A0A7Z2ZJZ0_9BACL</name>
<protein>
    <submittedName>
        <fullName evidence="4">GNAT family N-acetyltransferase</fullName>
    </submittedName>
</protein>
<dbReference type="Gene3D" id="3.40.630.30">
    <property type="match status" value="1"/>
</dbReference>